<reference evidence="8 9" key="1">
    <citation type="submission" date="2022-05" db="EMBL/GenBank/DDBJ databases">
        <authorList>
            <consortium name="Genoscope - CEA"/>
            <person name="William W."/>
        </authorList>
    </citation>
    <scope>NUCLEOTIDE SEQUENCE [LARGE SCALE GENOMIC DNA]</scope>
</reference>
<dbReference type="PANTHER" id="PTHR11640:SF31">
    <property type="entry name" value="IRREGULAR CHIASM C-ROUGHEST PROTEIN-RELATED"/>
    <property type="match status" value="1"/>
</dbReference>
<evidence type="ECO:0000256" key="2">
    <source>
        <dbReference type="ARBA" id="ARBA00023136"/>
    </source>
</evidence>
<dbReference type="InterPro" id="IPR003598">
    <property type="entry name" value="Ig_sub2"/>
</dbReference>
<keyword evidence="4" id="KW-0325">Glycoprotein</keyword>
<dbReference type="InterPro" id="IPR007110">
    <property type="entry name" value="Ig-like_dom"/>
</dbReference>
<dbReference type="Gene3D" id="2.60.40.10">
    <property type="entry name" value="Immunoglobulins"/>
    <property type="match status" value="4"/>
</dbReference>
<dbReference type="SMART" id="SM00409">
    <property type="entry name" value="IG"/>
    <property type="match status" value="4"/>
</dbReference>
<evidence type="ECO:0000256" key="4">
    <source>
        <dbReference type="ARBA" id="ARBA00023180"/>
    </source>
</evidence>
<feature type="signal peptide" evidence="6">
    <location>
        <begin position="1"/>
        <end position="15"/>
    </location>
</feature>
<evidence type="ECO:0000313" key="8">
    <source>
        <dbReference type="EMBL" id="CAH3181311.1"/>
    </source>
</evidence>
<accession>A0ABN8RPA2</accession>
<dbReference type="InterPro" id="IPR036179">
    <property type="entry name" value="Ig-like_dom_sf"/>
</dbReference>
<feature type="chain" id="PRO_5045868532" description="Ig-like domain-containing protein" evidence="6">
    <location>
        <begin position="16"/>
        <end position="563"/>
    </location>
</feature>
<dbReference type="InterPro" id="IPR003599">
    <property type="entry name" value="Ig_sub"/>
</dbReference>
<evidence type="ECO:0000256" key="3">
    <source>
        <dbReference type="ARBA" id="ARBA00023157"/>
    </source>
</evidence>
<keyword evidence="5" id="KW-0393">Immunoglobulin domain</keyword>
<keyword evidence="9" id="KW-1185">Reference proteome</keyword>
<dbReference type="Pfam" id="PF13927">
    <property type="entry name" value="Ig_3"/>
    <property type="match status" value="2"/>
</dbReference>
<keyword evidence="3" id="KW-1015">Disulfide bond</keyword>
<dbReference type="CDD" id="cd00096">
    <property type="entry name" value="Ig"/>
    <property type="match status" value="1"/>
</dbReference>
<gene>
    <name evidence="8" type="ORF">PEVE_00013585</name>
</gene>
<evidence type="ECO:0000256" key="1">
    <source>
        <dbReference type="ARBA" id="ARBA00004479"/>
    </source>
</evidence>
<dbReference type="EMBL" id="CALNXI010002001">
    <property type="protein sequence ID" value="CAH3181311.1"/>
    <property type="molecule type" value="Genomic_DNA"/>
</dbReference>
<evidence type="ECO:0000256" key="6">
    <source>
        <dbReference type="SAM" id="SignalP"/>
    </source>
</evidence>
<dbReference type="SUPFAM" id="SSF48726">
    <property type="entry name" value="Immunoglobulin"/>
    <property type="match status" value="4"/>
</dbReference>
<keyword evidence="2" id="KW-0472">Membrane</keyword>
<keyword evidence="6" id="KW-0732">Signal</keyword>
<comment type="caution">
    <text evidence="8">The sequence shown here is derived from an EMBL/GenBank/DDBJ whole genome shotgun (WGS) entry which is preliminary data.</text>
</comment>
<dbReference type="InterPro" id="IPR051275">
    <property type="entry name" value="Cell_adhesion_signaling"/>
</dbReference>
<dbReference type="PROSITE" id="PS50835">
    <property type="entry name" value="IG_LIKE"/>
    <property type="match status" value="3"/>
</dbReference>
<proteinExistence type="predicted"/>
<name>A0ABN8RPA2_9CNID</name>
<dbReference type="InterPro" id="IPR013783">
    <property type="entry name" value="Ig-like_fold"/>
</dbReference>
<evidence type="ECO:0000256" key="5">
    <source>
        <dbReference type="ARBA" id="ARBA00023319"/>
    </source>
</evidence>
<dbReference type="Proteomes" id="UP001159427">
    <property type="component" value="Unassembled WGS sequence"/>
</dbReference>
<comment type="subcellular location">
    <subcellularLocation>
        <location evidence="1">Membrane</location>
        <topology evidence="1">Single-pass type I membrane protein</topology>
    </subcellularLocation>
</comment>
<feature type="domain" description="Ig-like" evidence="7">
    <location>
        <begin position="221"/>
        <end position="328"/>
    </location>
</feature>
<dbReference type="PANTHER" id="PTHR11640">
    <property type="entry name" value="NEPHRIN"/>
    <property type="match status" value="1"/>
</dbReference>
<dbReference type="SMART" id="SM00408">
    <property type="entry name" value="IGc2"/>
    <property type="match status" value="4"/>
</dbReference>
<feature type="domain" description="Ig-like" evidence="7">
    <location>
        <begin position="457"/>
        <end position="555"/>
    </location>
</feature>
<evidence type="ECO:0000259" key="7">
    <source>
        <dbReference type="PROSITE" id="PS50835"/>
    </source>
</evidence>
<protein>
    <recommendedName>
        <fullName evidence="7">Ig-like domain-containing protein</fullName>
    </recommendedName>
</protein>
<feature type="domain" description="Ig-like" evidence="7">
    <location>
        <begin position="117"/>
        <end position="214"/>
    </location>
</feature>
<organism evidence="8 9">
    <name type="scientific">Porites evermanni</name>
    <dbReference type="NCBI Taxonomy" id="104178"/>
    <lineage>
        <taxon>Eukaryota</taxon>
        <taxon>Metazoa</taxon>
        <taxon>Cnidaria</taxon>
        <taxon>Anthozoa</taxon>
        <taxon>Hexacorallia</taxon>
        <taxon>Scleractinia</taxon>
        <taxon>Fungiina</taxon>
        <taxon>Poritidae</taxon>
        <taxon>Porites</taxon>
    </lineage>
</organism>
<evidence type="ECO:0000313" key="9">
    <source>
        <dbReference type="Proteomes" id="UP001159427"/>
    </source>
</evidence>
<sequence length="563" mass="62829">MVYSFFRILYLGVGALKFLQDPPLVQVSLVGWTVDYNCTTDDPSATVSLLYSRNFGISYSVLQASPNKLLLRKQVFTLVNLILSDGGYYKCKATDQSGQTIQWNRVSVLFLQAAQLPRHFVLKPNKSIDVLQGQGGEVTCETERPSVSTLKWEKQQDDQSYAAVPNSQVNITKDSNYVRATLKITNAQFADAGTYKCTVSVPTNKSDYRLATVRVKAPLAPKISPYTEKTEILEGSTKAIKCVAEGYPKPMVDWYRNGKKMNVTNCHSNSQSCDKVDYEVYEERDGSSGLHTIYTVQVLKIRSALYPRDVGEFKCVASNGVSPDAELIVSLDVQGTLYKQRNAFVLYRLVAVAVVEDKEAEVSCTVTKSNPLPTFSWQYAFKNLECDIQSGTCVPKEDKWITVPSQLVSPSSSTPTNESIVNVAKDQQNAFYRCQAFNSLGNDSQILRFVRLVKPDPKVEIDTGKTMTEVNEKSTLQVFCIDRIDGDWDLLFSKDGGKIELSDPRVNVTIFENLPKETERLFKLTIKNVTMNDTGEYGCTLSVLFPNLLDAINVTVKGERAKV</sequence>